<comment type="caution">
    <text evidence="2">The sequence shown here is derived from an EMBL/GenBank/DDBJ whole genome shotgun (WGS) entry which is preliminary data.</text>
</comment>
<evidence type="ECO:0000313" key="2">
    <source>
        <dbReference type="EMBL" id="MFD2457678.1"/>
    </source>
</evidence>
<dbReference type="RefSeq" id="WP_345389208.1">
    <property type="nucleotide sequence ID" value="NZ_BAABHG010000003.1"/>
</dbReference>
<sequence>MRKTAALSVLAAATALTTGILLPGTALASTPAAVTQAAGPQPARFDGDGVRIHEAPNDGSKTLGLGYRNHAVTLYCTTNTAPAFGRITDLTTGVTGYARTGWVVQTGSGPSVGFC</sequence>
<gene>
    <name evidence="2" type="ORF">ACFSYJ_03665</name>
</gene>
<keyword evidence="1" id="KW-0732">Signal</keyword>
<accession>A0ABW5G879</accession>
<evidence type="ECO:0000256" key="1">
    <source>
        <dbReference type="SAM" id="SignalP"/>
    </source>
</evidence>
<proteinExistence type="predicted"/>
<organism evidence="2 3">
    <name type="scientific">Amycolatopsis samaneae</name>
    <dbReference type="NCBI Taxonomy" id="664691"/>
    <lineage>
        <taxon>Bacteria</taxon>
        <taxon>Bacillati</taxon>
        <taxon>Actinomycetota</taxon>
        <taxon>Actinomycetes</taxon>
        <taxon>Pseudonocardiales</taxon>
        <taxon>Pseudonocardiaceae</taxon>
        <taxon>Amycolatopsis</taxon>
    </lineage>
</organism>
<reference evidence="3" key="1">
    <citation type="journal article" date="2019" name="Int. J. Syst. Evol. Microbiol.">
        <title>The Global Catalogue of Microorganisms (GCM) 10K type strain sequencing project: providing services to taxonomists for standard genome sequencing and annotation.</title>
        <authorList>
            <consortium name="The Broad Institute Genomics Platform"/>
            <consortium name="The Broad Institute Genome Sequencing Center for Infectious Disease"/>
            <person name="Wu L."/>
            <person name="Ma J."/>
        </authorList>
    </citation>
    <scope>NUCLEOTIDE SEQUENCE [LARGE SCALE GENOMIC DNA]</scope>
    <source>
        <strain evidence="3">CGMCC 4.7643</strain>
    </source>
</reference>
<feature type="signal peptide" evidence="1">
    <location>
        <begin position="1"/>
        <end position="28"/>
    </location>
</feature>
<keyword evidence="3" id="KW-1185">Reference proteome</keyword>
<dbReference type="Proteomes" id="UP001597419">
    <property type="component" value="Unassembled WGS sequence"/>
</dbReference>
<evidence type="ECO:0008006" key="4">
    <source>
        <dbReference type="Google" id="ProtNLM"/>
    </source>
</evidence>
<dbReference type="EMBL" id="JBHUKU010000002">
    <property type="protein sequence ID" value="MFD2457678.1"/>
    <property type="molecule type" value="Genomic_DNA"/>
</dbReference>
<protein>
    <recommendedName>
        <fullName evidence="4">SH3 domain-containing protein</fullName>
    </recommendedName>
</protein>
<feature type="chain" id="PRO_5045183074" description="SH3 domain-containing protein" evidence="1">
    <location>
        <begin position="29"/>
        <end position="115"/>
    </location>
</feature>
<evidence type="ECO:0000313" key="3">
    <source>
        <dbReference type="Proteomes" id="UP001597419"/>
    </source>
</evidence>
<name>A0ABW5G879_9PSEU</name>